<protein>
    <submittedName>
        <fullName evidence="2">Uncharacterized protein</fullName>
    </submittedName>
</protein>
<accession>A0A8S3V7W7</accession>
<evidence type="ECO:0000313" key="3">
    <source>
        <dbReference type="Proteomes" id="UP000683360"/>
    </source>
</evidence>
<dbReference type="AlphaFoldDB" id="A0A8S3V7W7"/>
<reference evidence="2" key="1">
    <citation type="submission" date="2021-03" db="EMBL/GenBank/DDBJ databases">
        <authorList>
            <person name="Bekaert M."/>
        </authorList>
    </citation>
    <scope>NUCLEOTIDE SEQUENCE</scope>
</reference>
<organism evidence="2 3">
    <name type="scientific">Mytilus edulis</name>
    <name type="common">Blue mussel</name>
    <dbReference type="NCBI Taxonomy" id="6550"/>
    <lineage>
        <taxon>Eukaryota</taxon>
        <taxon>Metazoa</taxon>
        <taxon>Spiralia</taxon>
        <taxon>Lophotrochozoa</taxon>
        <taxon>Mollusca</taxon>
        <taxon>Bivalvia</taxon>
        <taxon>Autobranchia</taxon>
        <taxon>Pteriomorphia</taxon>
        <taxon>Mytilida</taxon>
        <taxon>Mytiloidea</taxon>
        <taxon>Mytilidae</taxon>
        <taxon>Mytilinae</taxon>
        <taxon>Mytilus</taxon>
    </lineage>
</organism>
<feature type="compositionally biased region" description="Low complexity" evidence="1">
    <location>
        <begin position="138"/>
        <end position="151"/>
    </location>
</feature>
<evidence type="ECO:0000313" key="2">
    <source>
        <dbReference type="EMBL" id="CAG2252585.1"/>
    </source>
</evidence>
<keyword evidence="3" id="KW-1185">Reference proteome</keyword>
<dbReference type="Proteomes" id="UP000683360">
    <property type="component" value="Unassembled WGS sequence"/>
</dbReference>
<gene>
    <name evidence="2" type="ORF">MEDL_64177</name>
</gene>
<feature type="compositionally biased region" description="Polar residues" evidence="1">
    <location>
        <begin position="112"/>
        <end position="132"/>
    </location>
</feature>
<proteinExistence type="predicted"/>
<dbReference type="EMBL" id="CAJPWZ010003124">
    <property type="protein sequence ID" value="CAG2252585.1"/>
    <property type="molecule type" value="Genomic_DNA"/>
</dbReference>
<comment type="caution">
    <text evidence="2">The sequence shown here is derived from an EMBL/GenBank/DDBJ whole genome shotgun (WGS) entry which is preliminary data.</text>
</comment>
<feature type="compositionally biased region" description="Basic and acidic residues" evidence="1">
    <location>
        <begin position="159"/>
        <end position="181"/>
    </location>
</feature>
<name>A0A8S3V7W7_MYTED</name>
<feature type="region of interest" description="Disordered" evidence="1">
    <location>
        <begin position="112"/>
        <end position="181"/>
    </location>
</feature>
<evidence type="ECO:0000256" key="1">
    <source>
        <dbReference type="SAM" id="MobiDB-lite"/>
    </source>
</evidence>
<sequence length="181" mass="20916">MGAKPKADTPEDLKNWMMEYPMSQGAPKEQKPEPVLICNHIHFRIEPKAGDTTYELWRHEVQCLLKQNYDKMPFECSKKIIKRGSRTCSHEVELNATVKVIIQKLDSIYGSNKYTTPQFKPPNQSDNGSSPISHHHGNSNQFGQQQQNRGGYRVKERKSKIEVEDRITRGGRDNPDRDYQC</sequence>